<evidence type="ECO:0000313" key="1">
    <source>
        <dbReference type="EMBL" id="KAK7129906.1"/>
    </source>
</evidence>
<gene>
    <name evidence="1" type="ORF">R3I93_019524</name>
</gene>
<name>A0AAN9GU26_9TELE</name>
<proteinExistence type="predicted"/>
<accession>A0AAN9GU26</accession>
<evidence type="ECO:0000313" key="2">
    <source>
        <dbReference type="Proteomes" id="UP001364617"/>
    </source>
</evidence>
<keyword evidence="2" id="KW-1185">Reference proteome</keyword>
<protein>
    <submittedName>
        <fullName evidence="1">Uncharacterized protein</fullName>
    </submittedName>
</protein>
<dbReference type="Proteomes" id="UP001364617">
    <property type="component" value="Unassembled WGS sequence"/>
</dbReference>
<sequence length="34" mass="3915">MCLVHYIQPSEAERWDMWTGIGCNDGLLLMDSKT</sequence>
<comment type="caution">
    <text evidence="1">The sequence shown here is derived from an EMBL/GenBank/DDBJ whole genome shotgun (WGS) entry which is preliminary data.</text>
</comment>
<dbReference type="EMBL" id="JAYKXH010000021">
    <property type="protein sequence ID" value="KAK7129906.1"/>
    <property type="molecule type" value="Genomic_DNA"/>
</dbReference>
<organism evidence="1 2">
    <name type="scientific">Phoxinus phoxinus</name>
    <name type="common">Eurasian minnow</name>
    <dbReference type="NCBI Taxonomy" id="58324"/>
    <lineage>
        <taxon>Eukaryota</taxon>
        <taxon>Metazoa</taxon>
        <taxon>Chordata</taxon>
        <taxon>Craniata</taxon>
        <taxon>Vertebrata</taxon>
        <taxon>Euteleostomi</taxon>
        <taxon>Actinopterygii</taxon>
        <taxon>Neopterygii</taxon>
        <taxon>Teleostei</taxon>
        <taxon>Ostariophysi</taxon>
        <taxon>Cypriniformes</taxon>
        <taxon>Leuciscidae</taxon>
        <taxon>Phoxininae</taxon>
        <taxon>Phoxinus</taxon>
    </lineage>
</organism>
<dbReference type="AlphaFoldDB" id="A0AAN9GU26"/>
<reference evidence="1 2" key="1">
    <citation type="submission" date="2024-02" db="EMBL/GenBank/DDBJ databases">
        <title>Chromosome-level genome assembly of the Eurasian Minnow (Phoxinus phoxinus).</title>
        <authorList>
            <person name="Oriowo T.O."/>
            <person name="Martin S."/>
            <person name="Stange M."/>
            <person name="Chrysostomakis Y."/>
            <person name="Brown T."/>
            <person name="Winkler S."/>
            <person name="Kukowka S."/>
            <person name="Myers E.W."/>
            <person name="Bohne A."/>
        </authorList>
    </citation>
    <scope>NUCLEOTIDE SEQUENCE [LARGE SCALE GENOMIC DNA]</scope>
    <source>
        <strain evidence="1">ZFMK-TIS-60720</strain>
        <tissue evidence="1">Whole Organism</tissue>
    </source>
</reference>